<dbReference type="Gene3D" id="3.40.50.720">
    <property type="entry name" value="NAD(P)-binding Rossmann-like Domain"/>
    <property type="match status" value="1"/>
</dbReference>
<proteinExistence type="predicted"/>
<sequence length="379" mass="41810">MAVRQAPSTVETQRLGRLYDWTTVNISISRYTPQLLKVMGILLAEVVFLNVPEWILGEKNGARPPVEQRISSSIAASRMMQAEAVANGARRKVAVLTGGASGLGYLAAMAIAEAGYHLIIGDRATEQGIRAVETIKGKTRNPNVEFHYLDLGSFKDVHAFVEEVKKRTLAVDLLVNNAGVMAIPSFRPTAEGHDSQVGINYLGHLYLTQLLLPLIKAAPKARIVMTASSAHYGTPEVNYPAITSAKAYDHINNYCVSKLATVMYVRHLARSLSKTHPQITVNCLHPGACYTNLFKHSWSTYILTTIGFQYLLRSPARGARTIVYLSLSEEVEGINGEYWFDERIRQRNPASNDAQKQRELMQYSCEAVGLAEDDGDASK</sequence>
<name>A0A9P6J089_MORAP</name>
<dbReference type="InterPro" id="IPR002347">
    <property type="entry name" value="SDR_fam"/>
</dbReference>
<keyword evidence="2" id="KW-0560">Oxidoreductase</keyword>
<evidence type="ECO:0000256" key="2">
    <source>
        <dbReference type="ARBA" id="ARBA00023002"/>
    </source>
</evidence>
<dbReference type="EMBL" id="JAAAHY010000847">
    <property type="protein sequence ID" value="KAF9956363.1"/>
    <property type="molecule type" value="Genomic_DNA"/>
</dbReference>
<evidence type="ECO:0008006" key="5">
    <source>
        <dbReference type="Google" id="ProtNLM"/>
    </source>
</evidence>
<accession>A0A9P6J089</accession>
<dbReference type="PROSITE" id="PS00061">
    <property type="entry name" value="ADH_SHORT"/>
    <property type="match status" value="1"/>
</dbReference>
<dbReference type="InterPro" id="IPR020904">
    <property type="entry name" value="Sc_DH/Rdtase_CS"/>
</dbReference>
<organism evidence="3 4">
    <name type="scientific">Mortierella alpina</name>
    <name type="common">Oleaginous fungus</name>
    <name type="synonym">Mortierella renispora</name>
    <dbReference type="NCBI Taxonomy" id="64518"/>
    <lineage>
        <taxon>Eukaryota</taxon>
        <taxon>Fungi</taxon>
        <taxon>Fungi incertae sedis</taxon>
        <taxon>Mucoromycota</taxon>
        <taxon>Mortierellomycotina</taxon>
        <taxon>Mortierellomycetes</taxon>
        <taxon>Mortierellales</taxon>
        <taxon>Mortierellaceae</taxon>
        <taxon>Mortierella</taxon>
    </lineage>
</organism>
<evidence type="ECO:0000313" key="3">
    <source>
        <dbReference type="EMBL" id="KAF9956363.1"/>
    </source>
</evidence>
<protein>
    <recommendedName>
        <fullName evidence="5">NAD(P)-binding protein</fullName>
    </recommendedName>
</protein>
<dbReference type="Proteomes" id="UP000738359">
    <property type="component" value="Unassembled WGS sequence"/>
</dbReference>
<dbReference type="PANTHER" id="PTHR43157">
    <property type="entry name" value="PHOSPHATIDYLINOSITOL-GLYCAN BIOSYNTHESIS CLASS F PROTEIN-RELATED"/>
    <property type="match status" value="1"/>
</dbReference>
<dbReference type="PANTHER" id="PTHR43157:SF31">
    <property type="entry name" value="PHOSPHATIDYLINOSITOL-GLYCAN BIOSYNTHESIS CLASS F PROTEIN"/>
    <property type="match status" value="1"/>
</dbReference>
<dbReference type="Pfam" id="PF00106">
    <property type="entry name" value="adh_short"/>
    <property type="match status" value="1"/>
</dbReference>
<dbReference type="PRINTS" id="PR00081">
    <property type="entry name" value="GDHRDH"/>
</dbReference>
<evidence type="ECO:0000313" key="4">
    <source>
        <dbReference type="Proteomes" id="UP000738359"/>
    </source>
</evidence>
<reference evidence="3" key="1">
    <citation type="journal article" date="2020" name="Fungal Divers.">
        <title>Resolving the Mortierellaceae phylogeny through synthesis of multi-gene phylogenetics and phylogenomics.</title>
        <authorList>
            <person name="Vandepol N."/>
            <person name="Liber J."/>
            <person name="Desiro A."/>
            <person name="Na H."/>
            <person name="Kennedy M."/>
            <person name="Barry K."/>
            <person name="Grigoriev I.V."/>
            <person name="Miller A.N."/>
            <person name="O'Donnell K."/>
            <person name="Stajich J.E."/>
            <person name="Bonito G."/>
        </authorList>
    </citation>
    <scope>NUCLEOTIDE SEQUENCE</scope>
    <source>
        <strain evidence="3">CK1249</strain>
    </source>
</reference>
<dbReference type="OrthoDB" id="191139at2759"/>
<gene>
    <name evidence="3" type="ORF">BGZ70_009930</name>
</gene>
<evidence type="ECO:0000256" key="1">
    <source>
        <dbReference type="ARBA" id="ARBA00022857"/>
    </source>
</evidence>
<dbReference type="AlphaFoldDB" id="A0A9P6J089"/>
<keyword evidence="4" id="KW-1185">Reference proteome</keyword>
<dbReference type="InterPro" id="IPR036291">
    <property type="entry name" value="NAD(P)-bd_dom_sf"/>
</dbReference>
<keyword evidence="1" id="KW-0521">NADP</keyword>
<comment type="caution">
    <text evidence="3">The sequence shown here is derived from an EMBL/GenBank/DDBJ whole genome shotgun (WGS) entry which is preliminary data.</text>
</comment>
<dbReference type="SUPFAM" id="SSF51735">
    <property type="entry name" value="NAD(P)-binding Rossmann-fold domains"/>
    <property type="match status" value="1"/>
</dbReference>
<dbReference type="GO" id="GO:0016491">
    <property type="term" value="F:oxidoreductase activity"/>
    <property type="evidence" value="ECO:0007669"/>
    <property type="project" value="UniProtKB-KW"/>
</dbReference>